<protein>
    <recommendedName>
        <fullName evidence="1">AB hydrolase-1 domain-containing protein</fullName>
    </recommendedName>
</protein>
<sequence>MCPLRKNNCYWGRVQHRIYVGIQSNSRYCPIRSQSMSSTSSNRSFNLPDGRASSYCMTEATPGAPIVLLSNSLCSPYSAWDTVVPVLTEAGFAVLRYDQPGHGTSATPVDLQSTTFDSLVNDVQALLSHLDVAQLHAWVGVSMGASTGIYFAATYPGTVRRLVVCDTISGAPVVFGAADPFPPRVRAMREAGSLDCLLEGTMERWFGLAWMQAHPAETARMRDVMLGTTMDGFETCCAALSNPEYDLRPRLERAGRGCEEALVVAGEKDANLPTTMQEIRAGLEKGVGKSVRLEVIEGAGHVPFVDGFNEFCDIVVAFLQT</sequence>
<dbReference type="Gene3D" id="3.40.50.1820">
    <property type="entry name" value="alpha/beta hydrolase"/>
    <property type="match status" value="1"/>
</dbReference>
<dbReference type="Pfam" id="PF00561">
    <property type="entry name" value="Abhydrolase_1"/>
    <property type="match status" value="1"/>
</dbReference>
<feature type="domain" description="AB hydrolase-1" evidence="1">
    <location>
        <begin position="68"/>
        <end position="172"/>
    </location>
</feature>
<accession>A0A420XWG6</accession>
<dbReference type="PRINTS" id="PR00111">
    <property type="entry name" value="ABHYDROLASE"/>
</dbReference>
<keyword evidence="3" id="KW-1185">Reference proteome</keyword>
<dbReference type="STRING" id="177199.A0A420XWG6"/>
<dbReference type="PANTHER" id="PTHR43194:SF5">
    <property type="entry name" value="PIMELOYL-[ACYL-CARRIER PROTEIN] METHYL ESTER ESTERASE"/>
    <property type="match status" value="1"/>
</dbReference>
<dbReference type="SUPFAM" id="SSF53474">
    <property type="entry name" value="alpha/beta-Hydrolases"/>
    <property type="match status" value="1"/>
</dbReference>
<evidence type="ECO:0000259" key="1">
    <source>
        <dbReference type="Pfam" id="PF00561"/>
    </source>
</evidence>
<evidence type="ECO:0000313" key="3">
    <source>
        <dbReference type="Proteomes" id="UP000275385"/>
    </source>
</evidence>
<dbReference type="OrthoDB" id="2851338at2759"/>
<dbReference type="InterPro" id="IPR000073">
    <property type="entry name" value="AB_hydrolase_1"/>
</dbReference>
<dbReference type="InterPro" id="IPR029058">
    <property type="entry name" value="AB_hydrolase_fold"/>
</dbReference>
<dbReference type="AlphaFoldDB" id="A0A420XWG6"/>
<name>A0A420XWG6_9PEZI</name>
<dbReference type="InterPro" id="IPR050228">
    <property type="entry name" value="Carboxylesterase_BioH"/>
</dbReference>
<reference evidence="2 3" key="1">
    <citation type="submission" date="2018-08" db="EMBL/GenBank/DDBJ databases">
        <title>Draft genome of the lignicolous fungus Coniochaeta pulveracea.</title>
        <authorList>
            <person name="Borstlap C.J."/>
            <person name="De Witt R.N."/>
            <person name="Botha A."/>
            <person name="Volschenk H."/>
        </authorList>
    </citation>
    <scope>NUCLEOTIDE SEQUENCE [LARGE SCALE GENOMIC DNA]</scope>
    <source>
        <strain evidence="2 3">CAB683</strain>
    </source>
</reference>
<dbReference type="Proteomes" id="UP000275385">
    <property type="component" value="Unassembled WGS sequence"/>
</dbReference>
<comment type="caution">
    <text evidence="2">The sequence shown here is derived from an EMBL/GenBank/DDBJ whole genome shotgun (WGS) entry which is preliminary data.</text>
</comment>
<proteinExistence type="predicted"/>
<gene>
    <name evidence="2" type="ORF">DL546_001071</name>
</gene>
<evidence type="ECO:0000313" key="2">
    <source>
        <dbReference type="EMBL" id="RKU40012.1"/>
    </source>
</evidence>
<organism evidence="2 3">
    <name type="scientific">Coniochaeta pulveracea</name>
    <dbReference type="NCBI Taxonomy" id="177199"/>
    <lineage>
        <taxon>Eukaryota</taxon>
        <taxon>Fungi</taxon>
        <taxon>Dikarya</taxon>
        <taxon>Ascomycota</taxon>
        <taxon>Pezizomycotina</taxon>
        <taxon>Sordariomycetes</taxon>
        <taxon>Sordariomycetidae</taxon>
        <taxon>Coniochaetales</taxon>
        <taxon>Coniochaetaceae</taxon>
        <taxon>Coniochaeta</taxon>
    </lineage>
</organism>
<dbReference type="EMBL" id="QVQW01000127">
    <property type="protein sequence ID" value="RKU40012.1"/>
    <property type="molecule type" value="Genomic_DNA"/>
</dbReference>
<dbReference type="PANTHER" id="PTHR43194">
    <property type="entry name" value="HYDROLASE ALPHA/BETA FOLD FAMILY"/>
    <property type="match status" value="1"/>
</dbReference>